<feature type="transmembrane region" description="Helical" evidence="1">
    <location>
        <begin position="37"/>
        <end position="58"/>
    </location>
</feature>
<accession>A0A543II35</accession>
<evidence type="ECO:0000313" key="2">
    <source>
        <dbReference type="EMBL" id="TQM70232.1"/>
    </source>
</evidence>
<organism evidence="2 3">
    <name type="scientific">Actinomadura hallensis</name>
    <dbReference type="NCBI Taxonomy" id="337895"/>
    <lineage>
        <taxon>Bacteria</taxon>
        <taxon>Bacillati</taxon>
        <taxon>Actinomycetota</taxon>
        <taxon>Actinomycetes</taxon>
        <taxon>Streptosporangiales</taxon>
        <taxon>Thermomonosporaceae</taxon>
        <taxon>Actinomadura</taxon>
    </lineage>
</organism>
<dbReference type="PANTHER" id="PTHR42305">
    <property type="entry name" value="MEMBRANE PROTEIN RV1733C-RELATED"/>
    <property type="match status" value="1"/>
</dbReference>
<dbReference type="PANTHER" id="PTHR42305:SF1">
    <property type="entry name" value="MEMBRANE PROTEIN RV1733C-RELATED"/>
    <property type="match status" value="1"/>
</dbReference>
<dbReference type="AlphaFoldDB" id="A0A543II35"/>
<evidence type="ECO:0000313" key="3">
    <source>
        <dbReference type="Proteomes" id="UP000316706"/>
    </source>
</evidence>
<protein>
    <submittedName>
        <fullName evidence="2">Uncharacterized protein</fullName>
    </submittedName>
</protein>
<dbReference type="EMBL" id="VFPO01000001">
    <property type="protein sequence ID" value="TQM70232.1"/>
    <property type="molecule type" value="Genomic_DNA"/>
</dbReference>
<dbReference type="InterPro" id="IPR039708">
    <property type="entry name" value="MT1774/Rv1733c-like"/>
</dbReference>
<sequence>MRRSRIGRGGTPLAGLRRRLGLERNELRRPVDRVQRLITLVLLLVLVGTAGPLSIWAASRSYQSGVQAEQAERTERHQIVATVTSTGPDASGDRYLQESLRATWRDANGEVRSAALPPSWRGAEAGAQRKIWVDRDGDPVVPPRPHSRTVTDAVYGGVAAILGCSLPILLVHYLVRRRCDRYRDEQWEAAWARMDADANPRS</sequence>
<keyword evidence="1" id="KW-0472">Membrane</keyword>
<reference evidence="2 3" key="1">
    <citation type="submission" date="2019-06" db="EMBL/GenBank/DDBJ databases">
        <title>Sequencing the genomes of 1000 actinobacteria strains.</title>
        <authorList>
            <person name="Klenk H.-P."/>
        </authorList>
    </citation>
    <scope>NUCLEOTIDE SEQUENCE [LARGE SCALE GENOMIC DNA]</scope>
    <source>
        <strain evidence="2 3">DSM 45043</strain>
    </source>
</reference>
<dbReference type="RefSeq" id="WP_141970931.1">
    <property type="nucleotide sequence ID" value="NZ_VFPO01000001.1"/>
</dbReference>
<keyword evidence="3" id="KW-1185">Reference proteome</keyword>
<name>A0A543II35_9ACTN</name>
<keyword evidence="1" id="KW-1133">Transmembrane helix</keyword>
<gene>
    <name evidence="2" type="ORF">FHX41_3953</name>
</gene>
<evidence type="ECO:0000256" key="1">
    <source>
        <dbReference type="SAM" id="Phobius"/>
    </source>
</evidence>
<keyword evidence="1" id="KW-0812">Transmembrane</keyword>
<proteinExistence type="predicted"/>
<dbReference type="OrthoDB" id="3542690at2"/>
<dbReference type="Proteomes" id="UP000316706">
    <property type="component" value="Unassembled WGS sequence"/>
</dbReference>
<feature type="transmembrane region" description="Helical" evidence="1">
    <location>
        <begin position="153"/>
        <end position="175"/>
    </location>
</feature>
<comment type="caution">
    <text evidence="2">The sequence shown here is derived from an EMBL/GenBank/DDBJ whole genome shotgun (WGS) entry which is preliminary data.</text>
</comment>